<dbReference type="AlphaFoldDB" id="U5MKV8"/>
<dbReference type="PANTHER" id="PTHR35529:SF1">
    <property type="entry name" value="MANGANESE EFFLUX PUMP MNTP-RELATED"/>
    <property type="match status" value="1"/>
</dbReference>
<name>U5MKV8_CLOSA</name>
<organism evidence="10 11">
    <name type="scientific">Clostridium saccharobutylicum DSM 13864</name>
    <dbReference type="NCBI Taxonomy" id="1345695"/>
    <lineage>
        <taxon>Bacteria</taxon>
        <taxon>Bacillati</taxon>
        <taxon>Bacillota</taxon>
        <taxon>Clostridia</taxon>
        <taxon>Eubacteriales</taxon>
        <taxon>Clostridiaceae</taxon>
        <taxon>Clostridium</taxon>
    </lineage>
</organism>
<gene>
    <name evidence="10" type="primary">mntP1</name>
    <name evidence="8" type="synonym">mntP</name>
    <name evidence="10" type="ORF">CLSA_c03540</name>
</gene>
<feature type="transmembrane region" description="Helical" evidence="8">
    <location>
        <begin position="43"/>
        <end position="62"/>
    </location>
</feature>
<keyword evidence="2 8" id="KW-1003">Cell membrane</keyword>
<comment type="subcellular location">
    <subcellularLocation>
        <location evidence="8">Cell membrane</location>
        <topology evidence="8">Multi-pass membrane protein</topology>
    </subcellularLocation>
</comment>
<keyword evidence="6 8" id="KW-0472">Membrane</keyword>
<keyword evidence="3 8" id="KW-0812">Transmembrane</keyword>
<feature type="signal peptide" evidence="9">
    <location>
        <begin position="1"/>
        <end position="19"/>
    </location>
</feature>
<proteinExistence type="inferred from homology"/>
<evidence type="ECO:0000256" key="5">
    <source>
        <dbReference type="ARBA" id="ARBA00023065"/>
    </source>
</evidence>
<keyword evidence="11" id="KW-1185">Reference proteome</keyword>
<comment type="function">
    <text evidence="8">Probably functions as a manganese efflux pump.</text>
</comment>
<evidence type="ECO:0000256" key="9">
    <source>
        <dbReference type="SAM" id="SignalP"/>
    </source>
</evidence>
<dbReference type="HOGENOM" id="CLU_096410_3_0_9"/>
<evidence type="ECO:0000256" key="7">
    <source>
        <dbReference type="ARBA" id="ARBA00023211"/>
    </source>
</evidence>
<evidence type="ECO:0000256" key="6">
    <source>
        <dbReference type="ARBA" id="ARBA00023136"/>
    </source>
</evidence>
<feature type="transmembrane region" description="Helical" evidence="8">
    <location>
        <begin position="69"/>
        <end position="87"/>
    </location>
</feature>
<feature type="transmembrane region" description="Helical" evidence="8">
    <location>
        <begin position="166"/>
        <end position="189"/>
    </location>
</feature>
<dbReference type="GeneID" id="55472917"/>
<dbReference type="GO" id="GO:0005886">
    <property type="term" value="C:plasma membrane"/>
    <property type="evidence" value="ECO:0007669"/>
    <property type="project" value="UniProtKB-SubCell"/>
</dbReference>
<feature type="chain" id="PRO_5009976339" description="Putative manganese efflux pump MntP" evidence="9">
    <location>
        <begin position="20"/>
        <end position="190"/>
    </location>
</feature>
<evidence type="ECO:0000256" key="1">
    <source>
        <dbReference type="ARBA" id="ARBA00022448"/>
    </source>
</evidence>
<dbReference type="EMBL" id="CP006721">
    <property type="protein sequence ID" value="AGX41404.1"/>
    <property type="molecule type" value="Genomic_DNA"/>
</dbReference>
<feature type="transmembrane region" description="Helical" evidence="8">
    <location>
        <begin position="107"/>
        <end position="128"/>
    </location>
</feature>
<dbReference type="KEGG" id="csb:CLSA_c03540"/>
<feature type="transmembrane region" description="Helical" evidence="8">
    <location>
        <begin position="135"/>
        <end position="154"/>
    </location>
</feature>
<dbReference type="InterPro" id="IPR022929">
    <property type="entry name" value="Put_MntP"/>
</dbReference>
<reference evidence="10 11" key="1">
    <citation type="journal article" date="2013" name="Genome Announc.">
        <title>Complete Genome Sequence of the Solvent Producer Clostridium saccharobutylicum NCP262 (DSM 13864).</title>
        <authorList>
            <person name="Poehlein A."/>
            <person name="Hartwich K."/>
            <person name="Krabben P."/>
            <person name="Ehrenreich A."/>
            <person name="Liebl W."/>
            <person name="Durre P."/>
            <person name="Gottschalk G."/>
            <person name="Daniel R."/>
        </authorList>
    </citation>
    <scope>NUCLEOTIDE SEQUENCE [LARGE SCALE GENOMIC DNA]</scope>
    <source>
        <strain evidence="10">DSM 13864</strain>
    </source>
</reference>
<keyword evidence="5 8" id="KW-0406">Ion transport</keyword>
<dbReference type="HAMAP" id="MF_01521">
    <property type="entry name" value="MntP_pump"/>
    <property type="match status" value="1"/>
</dbReference>
<evidence type="ECO:0000313" key="11">
    <source>
        <dbReference type="Proteomes" id="UP000017118"/>
    </source>
</evidence>
<dbReference type="Pfam" id="PF02659">
    <property type="entry name" value="Mntp"/>
    <property type="match status" value="1"/>
</dbReference>
<dbReference type="InterPro" id="IPR036259">
    <property type="entry name" value="MFS_trans_sf"/>
</dbReference>
<sequence>MSVLSLILTAIGLSMDAFAVSLTTGFKISKDDRSKIALKAGMYFGGFQALMPLIGWILGVKFTKYIQSVDHWIAFVLLTVIGGKMIFDGLKGEEDNEFEDVHSNKKFLLLAIATSIDALAVGVTFAFLGINIIKSITIIGVVTFILSIIAVYIGKVLGNKLTNKSSIVGGAILIFIGLEILVEHLGLFAK</sequence>
<dbReference type="GO" id="GO:0005384">
    <property type="term" value="F:manganese ion transmembrane transporter activity"/>
    <property type="evidence" value="ECO:0007669"/>
    <property type="project" value="UniProtKB-UniRule"/>
</dbReference>
<dbReference type="RefSeq" id="WP_022743693.1">
    <property type="nucleotide sequence ID" value="NC_022571.1"/>
</dbReference>
<evidence type="ECO:0000256" key="2">
    <source>
        <dbReference type="ARBA" id="ARBA00022475"/>
    </source>
</evidence>
<evidence type="ECO:0000256" key="8">
    <source>
        <dbReference type="HAMAP-Rule" id="MF_01521"/>
    </source>
</evidence>
<dbReference type="InterPro" id="IPR003810">
    <property type="entry name" value="Mntp/YtaF"/>
</dbReference>
<dbReference type="SUPFAM" id="SSF103473">
    <property type="entry name" value="MFS general substrate transporter"/>
    <property type="match status" value="1"/>
</dbReference>
<dbReference type="OrthoDB" id="9811590at2"/>
<dbReference type="PANTHER" id="PTHR35529">
    <property type="entry name" value="MANGANESE EFFLUX PUMP MNTP-RELATED"/>
    <property type="match status" value="1"/>
</dbReference>
<dbReference type="eggNOG" id="COG1971">
    <property type="taxonomic scope" value="Bacteria"/>
</dbReference>
<evidence type="ECO:0000313" key="10">
    <source>
        <dbReference type="EMBL" id="AGX41404.1"/>
    </source>
</evidence>
<keyword evidence="7 8" id="KW-0464">Manganese</keyword>
<dbReference type="Proteomes" id="UP000017118">
    <property type="component" value="Chromosome"/>
</dbReference>
<keyword evidence="1 8" id="KW-0813">Transport</keyword>
<comment type="similarity">
    <text evidence="8">Belongs to the MntP (TC 9.B.29) family.</text>
</comment>
<evidence type="ECO:0000256" key="3">
    <source>
        <dbReference type="ARBA" id="ARBA00022692"/>
    </source>
</evidence>
<keyword evidence="9" id="KW-0732">Signal</keyword>
<keyword evidence="4 8" id="KW-1133">Transmembrane helix</keyword>
<accession>U5MKV8</accession>
<protein>
    <recommendedName>
        <fullName evidence="8">Putative manganese efflux pump MntP</fullName>
    </recommendedName>
</protein>
<dbReference type="PATRIC" id="fig|1345695.10.peg.4384"/>
<evidence type="ECO:0000256" key="4">
    <source>
        <dbReference type="ARBA" id="ARBA00022989"/>
    </source>
</evidence>